<dbReference type="EMBL" id="CAXAMM010041239">
    <property type="protein sequence ID" value="CAK9098202.1"/>
    <property type="molecule type" value="Genomic_DNA"/>
</dbReference>
<feature type="region of interest" description="Disordered" evidence="1">
    <location>
        <begin position="44"/>
        <end position="68"/>
    </location>
</feature>
<sequence>DADEGKVVCGMSQATGPFIFPSSNGEAHAPFVALLDVASHLGRETGDGVETSSWSDEEPDGVVPMNGD</sequence>
<reference evidence="2 3" key="1">
    <citation type="submission" date="2024-02" db="EMBL/GenBank/DDBJ databases">
        <authorList>
            <person name="Chen Y."/>
            <person name="Shah S."/>
            <person name="Dougan E. K."/>
            <person name="Thang M."/>
            <person name="Chan C."/>
        </authorList>
    </citation>
    <scope>NUCLEOTIDE SEQUENCE [LARGE SCALE GENOMIC DNA]</scope>
</reference>
<feature type="non-terminal residue" evidence="2">
    <location>
        <position position="68"/>
    </location>
</feature>
<proteinExistence type="predicted"/>
<accession>A0ABP0RC89</accession>
<dbReference type="Proteomes" id="UP001642464">
    <property type="component" value="Unassembled WGS sequence"/>
</dbReference>
<feature type="non-terminal residue" evidence="2">
    <location>
        <position position="1"/>
    </location>
</feature>
<organism evidence="2 3">
    <name type="scientific">Durusdinium trenchii</name>
    <dbReference type="NCBI Taxonomy" id="1381693"/>
    <lineage>
        <taxon>Eukaryota</taxon>
        <taxon>Sar</taxon>
        <taxon>Alveolata</taxon>
        <taxon>Dinophyceae</taxon>
        <taxon>Suessiales</taxon>
        <taxon>Symbiodiniaceae</taxon>
        <taxon>Durusdinium</taxon>
    </lineage>
</organism>
<evidence type="ECO:0000256" key="1">
    <source>
        <dbReference type="SAM" id="MobiDB-lite"/>
    </source>
</evidence>
<evidence type="ECO:0000313" key="2">
    <source>
        <dbReference type="EMBL" id="CAK9098202.1"/>
    </source>
</evidence>
<protein>
    <submittedName>
        <fullName evidence="2">Uncharacterized protein</fullName>
    </submittedName>
</protein>
<comment type="caution">
    <text evidence="2">The sequence shown here is derived from an EMBL/GenBank/DDBJ whole genome shotgun (WGS) entry which is preliminary data.</text>
</comment>
<name>A0ABP0RC89_9DINO</name>
<keyword evidence="3" id="KW-1185">Reference proteome</keyword>
<evidence type="ECO:0000313" key="3">
    <source>
        <dbReference type="Proteomes" id="UP001642464"/>
    </source>
</evidence>
<gene>
    <name evidence="2" type="ORF">SCF082_LOCUS46043</name>
</gene>